<keyword evidence="1" id="KW-0677">Repeat</keyword>
<dbReference type="InterPro" id="IPR032599">
    <property type="entry name" value="YcdB/YcdC_rep_domain"/>
</dbReference>
<protein>
    <submittedName>
        <fullName evidence="5">S-layer homology domain-containing protein</fullName>
    </submittedName>
</protein>
<dbReference type="Proteomes" id="UP000466848">
    <property type="component" value="Chromosome"/>
</dbReference>
<keyword evidence="2" id="KW-0175">Coiled coil</keyword>
<dbReference type="AlphaFoldDB" id="A0A858BW56"/>
<keyword evidence="3" id="KW-0732">Signal</keyword>
<dbReference type="EMBL" id="CP048649">
    <property type="protein sequence ID" value="QIB70311.1"/>
    <property type="molecule type" value="Genomic_DNA"/>
</dbReference>
<sequence>MKKLLCAVMAFTLLASAVSISTATPAYAGTSDSTQLKNAIAAVKTVVEIPDTMSEFSYYYDEDAEEGSSIQLSWSDKEDSSSASATVTDQGVITALYYFVPEFQSNGLAKVTKEQAQKVADGYLPKLLPSAAGTFKLEDSSADTYSRDYNFMYRMYVNGLPCDFIYTNIGINKYTGTLSSYNLNAEAKDLAVADYPSKDPALDKSQAEQIYLTELGPKLKYLSNYDYTKKKLKVFAAYETDNTNRAIDANSGKVIKLYQNYTLYRYGTKNAGAESMKADGAADQIKYTEEELKEIQRTQNLLDKTQADRTARALVGTIGSQKLQSTSLRQDWGPNQEYLWYLNYEKDFVILDGKTGTLISFSSSSDSESKNDVGLEKAKGIAEGYLNKVAADKQSQVTWTNENTMDSRYGSYTFTYTRQVGAVNFDSNQISISVDKATGKLLSYSMTWYDKAEFPALEGAIQQKKALEVADQLGDFNLVYKKDAEGKVVLVYDFQKEGNFILDAFKGTRLDYRGEAYKDSVQDKTYTDIAGNWAESIILQLKNNGYYLEGDTFAPKAATTQVEFFRYLYSPEQSYYADDEDFYKMLLDRKIITKAEINAKANITRQEAAKFVARYLGIDKLAKQSAVFKNMYTDKVAQEYLGYASAAYALGIMKGDTKGRFNGSAVLTHAETAALLLNTLNQSE</sequence>
<name>A0A858BW56_9FIRM</name>
<dbReference type="InterPro" id="IPR001119">
    <property type="entry name" value="SLH_dom"/>
</dbReference>
<dbReference type="RefSeq" id="WP_163067549.1">
    <property type="nucleotide sequence ID" value="NZ_CP048649.1"/>
</dbReference>
<evidence type="ECO:0000256" key="3">
    <source>
        <dbReference type="SAM" id="SignalP"/>
    </source>
</evidence>
<evidence type="ECO:0000256" key="1">
    <source>
        <dbReference type="ARBA" id="ARBA00022737"/>
    </source>
</evidence>
<evidence type="ECO:0000256" key="2">
    <source>
        <dbReference type="SAM" id="Coils"/>
    </source>
</evidence>
<keyword evidence="6" id="KW-1185">Reference proteome</keyword>
<organism evidence="5 6">
    <name type="scientific">Aminipila butyrica</name>
    <dbReference type="NCBI Taxonomy" id="433296"/>
    <lineage>
        <taxon>Bacteria</taxon>
        <taxon>Bacillati</taxon>
        <taxon>Bacillota</taxon>
        <taxon>Clostridia</taxon>
        <taxon>Peptostreptococcales</taxon>
        <taxon>Anaerovoracaceae</taxon>
        <taxon>Aminipila</taxon>
    </lineage>
</organism>
<dbReference type="PROSITE" id="PS51272">
    <property type="entry name" value="SLH"/>
    <property type="match status" value="2"/>
</dbReference>
<dbReference type="Pfam" id="PF00395">
    <property type="entry name" value="SLH"/>
    <property type="match status" value="1"/>
</dbReference>
<evidence type="ECO:0000259" key="4">
    <source>
        <dbReference type="PROSITE" id="PS51272"/>
    </source>
</evidence>
<evidence type="ECO:0000313" key="6">
    <source>
        <dbReference type="Proteomes" id="UP000466848"/>
    </source>
</evidence>
<feature type="coiled-coil region" evidence="2">
    <location>
        <begin position="278"/>
        <end position="308"/>
    </location>
</feature>
<gene>
    <name evidence="5" type="ORF">Ami103574_13865</name>
</gene>
<feature type="domain" description="SLH" evidence="4">
    <location>
        <begin position="521"/>
        <end position="626"/>
    </location>
</feature>
<dbReference type="Pfam" id="PF16244">
    <property type="entry name" value="DUF4901"/>
    <property type="match status" value="2"/>
</dbReference>
<evidence type="ECO:0000313" key="5">
    <source>
        <dbReference type="EMBL" id="QIB70311.1"/>
    </source>
</evidence>
<reference evidence="5 6" key="1">
    <citation type="submission" date="2020-02" db="EMBL/GenBank/DDBJ databases">
        <authorList>
            <person name="Kim Y.B."/>
            <person name="Roh S.W."/>
        </authorList>
    </citation>
    <scope>NUCLEOTIDE SEQUENCE [LARGE SCALE GENOMIC DNA]</scope>
    <source>
        <strain evidence="5 6">DSM 103574</strain>
    </source>
</reference>
<dbReference type="KEGG" id="abut:Ami103574_13865"/>
<accession>A0A858BW56</accession>
<feature type="domain" description="SLH" evidence="4">
    <location>
        <begin position="627"/>
        <end position="684"/>
    </location>
</feature>
<feature type="signal peptide" evidence="3">
    <location>
        <begin position="1"/>
        <end position="28"/>
    </location>
</feature>
<feature type="chain" id="PRO_5033014602" evidence="3">
    <location>
        <begin position="29"/>
        <end position="684"/>
    </location>
</feature>
<proteinExistence type="predicted"/>